<protein>
    <submittedName>
        <fullName evidence="1">Spore coat associated protein JA</fullName>
    </submittedName>
    <submittedName>
        <fullName evidence="2">Spore coat protein CotJA</fullName>
    </submittedName>
</protein>
<proteinExistence type="predicted"/>
<dbReference type="InterPro" id="IPR020256">
    <property type="entry name" value="Spore_coat_CotJA"/>
</dbReference>
<evidence type="ECO:0000313" key="2">
    <source>
        <dbReference type="EMBL" id="KRU14138.1"/>
    </source>
</evidence>
<evidence type="ECO:0000313" key="1">
    <source>
        <dbReference type="EMBL" id="AJA53837.1"/>
    </source>
</evidence>
<dbReference type="KEGG" id="cpae:CPAST_c38110"/>
<dbReference type="PATRIC" id="fig|1262449.3.peg.3629"/>
<keyword evidence="4" id="KW-1185">Reference proteome</keyword>
<dbReference type="RefSeq" id="WP_003447691.1">
    <property type="nucleotide sequence ID" value="NZ_ANZB01000016.1"/>
</dbReference>
<evidence type="ECO:0000313" key="4">
    <source>
        <dbReference type="Proteomes" id="UP000030905"/>
    </source>
</evidence>
<reference evidence="2" key="2">
    <citation type="submission" date="2015-10" db="EMBL/GenBank/DDBJ databases">
        <title>Improved Draft Genome Sequence of Clostridium pasteurianum Strain ATCC 6013 (DSM 525) Using a Hybrid Next-Generation Sequencing Approach.</title>
        <authorList>
            <person name="Pyne M.E."/>
            <person name="Utturkar S.M."/>
            <person name="Brown S.D."/>
            <person name="Moo-Young M."/>
            <person name="Chung D.A."/>
            <person name="Chou P.C."/>
        </authorList>
    </citation>
    <scope>NUCLEOTIDE SEQUENCE</scope>
    <source>
        <strain evidence="2">ATCC 6013</strain>
    </source>
</reference>
<keyword evidence="2" id="KW-0946">Virion</keyword>
<dbReference type="Proteomes" id="UP000028042">
    <property type="component" value="Unassembled WGS sequence"/>
</dbReference>
<dbReference type="Pfam" id="PF11007">
    <property type="entry name" value="CotJA"/>
    <property type="match status" value="1"/>
</dbReference>
<evidence type="ECO:0000313" key="3">
    <source>
        <dbReference type="Proteomes" id="UP000028042"/>
    </source>
</evidence>
<dbReference type="GeneID" id="93075897"/>
<gene>
    <name evidence="1" type="primary">cotJA</name>
    <name evidence="1" type="ORF">CLPA_c38110</name>
    <name evidence="2" type="ORF">CP6013_03394</name>
</gene>
<sequence length="98" mass="11187">MYENFFPCINPEMMRGNENISHNNIYDNPQKNNIEINNNNNQINNVKGDSAGCGSNPMNLELARAYMPIQTYVGILPLKEGLKRGSVFPNINLRYPRL</sequence>
<dbReference type="AlphaFoldDB" id="A0A0H3J8P4"/>
<dbReference type="Proteomes" id="UP000030905">
    <property type="component" value="Chromosome"/>
</dbReference>
<organism evidence="1 4">
    <name type="scientific">Clostridium pasteurianum DSM 525 = ATCC 6013</name>
    <dbReference type="NCBI Taxonomy" id="1262449"/>
    <lineage>
        <taxon>Bacteria</taxon>
        <taxon>Bacillati</taxon>
        <taxon>Bacillota</taxon>
        <taxon>Clostridia</taxon>
        <taxon>Eubacteriales</taxon>
        <taxon>Clostridiaceae</taxon>
        <taxon>Clostridium</taxon>
    </lineage>
</organism>
<accession>A0A0H3J8P4</accession>
<keyword evidence="2" id="KW-0167">Capsid protein</keyword>
<reference evidence="1 4" key="1">
    <citation type="journal article" date="2015" name="Genome Announc.">
        <title>Complete Genome Sequence of the Nitrogen-Fixing and Solvent-Producing Clostridium pasteurianum DSM 525.</title>
        <authorList>
            <person name="Poehlein A."/>
            <person name="Grosse-Honebrink A."/>
            <person name="Zhang Y."/>
            <person name="Minton N.P."/>
            <person name="Daniel R."/>
        </authorList>
    </citation>
    <scope>NUCLEOTIDE SEQUENCE [LARGE SCALE GENOMIC DNA]</scope>
    <source>
        <strain evidence="1">DSM 525</strain>
        <strain evidence="4">DSM 525 / ATCC 6013</strain>
    </source>
</reference>
<dbReference type="EMBL" id="JPGY02000001">
    <property type="protein sequence ID" value="KRU14138.1"/>
    <property type="molecule type" value="Genomic_DNA"/>
</dbReference>
<reference evidence="2 3" key="3">
    <citation type="journal article" name="Genome Announc.">
        <title>Improved Draft Genome Sequence of Clostridium pasteurianum Strain ATCC 6013 (DSM 525) Using a Hybrid Next-Generation Sequencing Approach.</title>
        <authorList>
            <person name="Pyne M.E."/>
            <person name="Utturkar S."/>
            <person name="Brown S.D."/>
            <person name="Moo-Young M."/>
            <person name="Chung D.A."/>
            <person name="Chou C.P."/>
        </authorList>
    </citation>
    <scope>NUCLEOTIDE SEQUENCE [LARGE SCALE GENOMIC DNA]</scope>
    <source>
        <strain evidence="2 3">ATCC 6013</strain>
    </source>
</reference>
<dbReference type="KEGG" id="cpat:CLPA_c38110"/>
<dbReference type="EMBL" id="CP009268">
    <property type="protein sequence ID" value="AJA53837.1"/>
    <property type="molecule type" value="Genomic_DNA"/>
</dbReference>
<name>A0A0H3J8P4_CLOPA</name>